<dbReference type="EMBL" id="JACHWY010000003">
    <property type="protein sequence ID" value="MBB3048189.1"/>
    <property type="molecule type" value="Genomic_DNA"/>
</dbReference>
<dbReference type="Proteomes" id="UP000537130">
    <property type="component" value="Unassembled WGS sequence"/>
</dbReference>
<evidence type="ECO:0000313" key="2">
    <source>
        <dbReference type="Proteomes" id="UP000537130"/>
    </source>
</evidence>
<comment type="caution">
    <text evidence="1">The sequence shown here is derived from an EMBL/GenBank/DDBJ whole genome shotgun (WGS) entry which is preliminary data.</text>
</comment>
<dbReference type="AlphaFoldDB" id="A0A7W4W679"/>
<organism evidence="1 2">
    <name type="scientific">Litorivivens lipolytica</name>
    <dbReference type="NCBI Taxonomy" id="1524264"/>
    <lineage>
        <taxon>Bacteria</taxon>
        <taxon>Pseudomonadati</taxon>
        <taxon>Pseudomonadota</taxon>
        <taxon>Gammaproteobacteria</taxon>
        <taxon>Litorivivens</taxon>
    </lineage>
</organism>
<name>A0A7W4W679_9GAMM</name>
<reference evidence="1 2" key="1">
    <citation type="submission" date="2020-08" db="EMBL/GenBank/DDBJ databases">
        <title>Genomic Encyclopedia of Type Strains, Phase III (KMG-III): the genomes of soil and plant-associated and newly described type strains.</title>
        <authorList>
            <person name="Whitman W."/>
        </authorList>
    </citation>
    <scope>NUCLEOTIDE SEQUENCE [LARGE SCALE GENOMIC DNA]</scope>
    <source>
        <strain evidence="1 2">CECT 8654</strain>
    </source>
</reference>
<keyword evidence="2" id="KW-1185">Reference proteome</keyword>
<protein>
    <submittedName>
        <fullName evidence="1">ABC-type cobalt transport system substrate-binding protein</fullName>
    </submittedName>
</protein>
<accession>A0A7W4W679</accession>
<evidence type="ECO:0000313" key="1">
    <source>
        <dbReference type="EMBL" id="MBB3048189.1"/>
    </source>
</evidence>
<gene>
    <name evidence="1" type="ORF">FHR99_002463</name>
</gene>
<sequence>MGEPLSRWVNHGARKAPVLTSVVWRQDLVNASRISRSSTISSEIFGGADDDANRHIDHIAFHQEFLNSSNMG</sequence>
<proteinExistence type="predicted"/>